<evidence type="ECO:0000313" key="1">
    <source>
        <dbReference type="EMBL" id="MBW4435308.1"/>
    </source>
</evidence>
<dbReference type="AlphaFoldDB" id="A0A9E3HDB1"/>
<sequence length="77" mass="8384">MPLLYSSHIAFADSIRSDSAHTPIKNGVSCCGYQKESKTAAAISIRSISIHKSQGSQYPVVVLPLYMQPTFRTLNVA</sequence>
<evidence type="ECO:0000313" key="2">
    <source>
        <dbReference type="Proteomes" id="UP000813215"/>
    </source>
</evidence>
<reference evidence="1" key="1">
    <citation type="submission" date="2021-05" db="EMBL/GenBank/DDBJ databases">
        <authorList>
            <person name="Pietrasiak N."/>
            <person name="Ward R."/>
            <person name="Stajich J.E."/>
            <person name="Kurbessoian T."/>
        </authorList>
    </citation>
    <scope>NUCLEOTIDE SEQUENCE</scope>
    <source>
        <strain evidence="1">HA4357-MV3</strain>
    </source>
</reference>
<organism evidence="1 2">
    <name type="scientific">Pelatocladus maniniholoensis HA4357-MV3</name>
    <dbReference type="NCBI Taxonomy" id="1117104"/>
    <lineage>
        <taxon>Bacteria</taxon>
        <taxon>Bacillati</taxon>
        <taxon>Cyanobacteriota</taxon>
        <taxon>Cyanophyceae</taxon>
        <taxon>Nostocales</taxon>
        <taxon>Nostocaceae</taxon>
        <taxon>Pelatocladus</taxon>
    </lineage>
</organism>
<keyword evidence="1" id="KW-0547">Nucleotide-binding</keyword>
<name>A0A9E3HDB1_9NOST</name>
<accession>A0A9E3HDB1</accession>
<comment type="caution">
    <text evidence="1">The sequence shown here is derived from an EMBL/GenBank/DDBJ whole genome shotgun (WGS) entry which is preliminary data.</text>
</comment>
<protein>
    <submittedName>
        <fullName evidence="1">ATP-binding domain-containing protein</fullName>
    </submittedName>
</protein>
<proteinExistence type="predicted"/>
<dbReference type="Proteomes" id="UP000813215">
    <property type="component" value="Unassembled WGS sequence"/>
</dbReference>
<reference evidence="1" key="2">
    <citation type="journal article" date="2022" name="Microbiol. Resour. Announc.">
        <title>Metagenome Sequencing to Explore Phylogenomics of Terrestrial Cyanobacteria.</title>
        <authorList>
            <person name="Ward R.D."/>
            <person name="Stajich J.E."/>
            <person name="Johansen J.R."/>
            <person name="Huntemann M."/>
            <person name="Clum A."/>
            <person name="Foster B."/>
            <person name="Foster B."/>
            <person name="Roux S."/>
            <person name="Palaniappan K."/>
            <person name="Varghese N."/>
            <person name="Mukherjee S."/>
            <person name="Reddy T.B.K."/>
            <person name="Daum C."/>
            <person name="Copeland A."/>
            <person name="Chen I.A."/>
            <person name="Ivanova N.N."/>
            <person name="Kyrpides N.C."/>
            <person name="Shapiro N."/>
            <person name="Eloe-Fadrosh E.A."/>
            <person name="Pietrasiak N."/>
        </authorList>
    </citation>
    <scope>NUCLEOTIDE SEQUENCE</scope>
    <source>
        <strain evidence="1">HA4357-MV3</strain>
    </source>
</reference>
<dbReference type="GO" id="GO:0005524">
    <property type="term" value="F:ATP binding"/>
    <property type="evidence" value="ECO:0007669"/>
    <property type="project" value="UniProtKB-KW"/>
</dbReference>
<dbReference type="EMBL" id="JAHHHW010000160">
    <property type="protein sequence ID" value="MBW4435308.1"/>
    <property type="molecule type" value="Genomic_DNA"/>
</dbReference>
<keyword evidence="1" id="KW-0067">ATP-binding</keyword>
<gene>
    <name evidence="1" type="ORF">KME28_27270</name>
</gene>